<dbReference type="PRINTS" id="PR00625">
    <property type="entry name" value="JDOMAIN"/>
</dbReference>
<dbReference type="SMART" id="SM00271">
    <property type="entry name" value="DnaJ"/>
    <property type="match status" value="1"/>
</dbReference>
<feature type="compositionally biased region" description="Polar residues" evidence="1">
    <location>
        <begin position="66"/>
        <end position="101"/>
    </location>
</feature>
<dbReference type="SUPFAM" id="SSF46565">
    <property type="entry name" value="Chaperone J-domain"/>
    <property type="match status" value="1"/>
</dbReference>
<comment type="caution">
    <text evidence="3">The sequence shown here is derived from an EMBL/GenBank/DDBJ whole genome shotgun (WGS) entry which is preliminary data.</text>
</comment>
<dbReference type="AlphaFoldDB" id="A0A401IH55"/>
<dbReference type="InterPro" id="IPR051082">
    <property type="entry name" value="Pentapeptide-BTB/POZ_domain"/>
</dbReference>
<dbReference type="RefSeq" id="WP_124973606.1">
    <property type="nucleotide sequence ID" value="NZ_BDQK01000009.1"/>
</dbReference>
<keyword evidence="4" id="KW-1185">Reference proteome</keyword>
<protein>
    <recommendedName>
        <fullName evidence="2">J domain-containing protein</fullName>
    </recommendedName>
</protein>
<dbReference type="InterPro" id="IPR001623">
    <property type="entry name" value="DnaJ_domain"/>
</dbReference>
<dbReference type="Pfam" id="PF00805">
    <property type="entry name" value="Pentapeptide"/>
    <property type="match status" value="2"/>
</dbReference>
<dbReference type="InterPro" id="IPR036869">
    <property type="entry name" value="J_dom_sf"/>
</dbReference>
<name>A0A401IH55_APHSA</name>
<dbReference type="InterPro" id="IPR001646">
    <property type="entry name" value="5peptide_repeat"/>
</dbReference>
<dbReference type="Proteomes" id="UP000287247">
    <property type="component" value="Unassembled WGS sequence"/>
</dbReference>
<evidence type="ECO:0000313" key="3">
    <source>
        <dbReference type="EMBL" id="GBF80559.1"/>
    </source>
</evidence>
<proteinExistence type="predicted"/>
<dbReference type="PANTHER" id="PTHR14136:SF17">
    <property type="entry name" value="BTB_POZ DOMAIN-CONTAINING PROTEIN KCTD9"/>
    <property type="match status" value="1"/>
</dbReference>
<dbReference type="SUPFAM" id="SSF141571">
    <property type="entry name" value="Pentapeptide repeat-like"/>
    <property type="match status" value="1"/>
</dbReference>
<dbReference type="OrthoDB" id="510365at2"/>
<dbReference type="Gene3D" id="2.160.20.80">
    <property type="entry name" value="E3 ubiquitin-protein ligase SopA"/>
    <property type="match status" value="1"/>
</dbReference>
<dbReference type="Pfam" id="PF00226">
    <property type="entry name" value="DnaJ"/>
    <property type="match status" value="1"/>
</dbReference>
<dbReference type="Gene3D" id="1.10.287.110">
    <property type="entry name" value="DnaJ domain"/>
    <property type="match status" value="1"/>
</dbReference>
<dbReference type="PANTHER" id="PTHR14136">
    <property type="entry name" value="BTB_POZ DOMAIN-CONTAINING PROTEIN KCTD9"/>
    <property type="match status" value="1"/>
</dbReference>
<feature type="region of interest" description="Disordered" evidence="1">
    <location>
        <begin position="66"/>
        <end position="102"/>
    </location>
</feature>
<sequence>MKEIEQYYKVLGLQIGASLEEINQAYRDLAFIWHPDRLPKDNERLLAKAVAKLQEINHAREQLKSVQVLSKPSSRTPVTQEKTAPSTATNYRYRRPSQSQAERPYYRDLTGVDLRGANLKEKDLSGRKLIQANLSYADLSDTFLHKVNLEQANLFRANLFRANLLEANLRQANLQEVNLIGADLSGADLTEADLSGAKVGAGNRILVKLTGTILRGAILPDGSIHP</sequence>
<evidence type="ECO:0000256" key="1">
    <source>
        <dbReference type="SAM" id="MobiDB-lite"/>
    </source>
</evidence>
<feature type="domain" description="J" evidence="2">
    <location>
        <begin position="6"/>
        <end position="82"/>
    </location>
</feature>
<dbReference type="CDD" id="cd06257">
    <property type="entry name" value="DnaJ"/>
    <property type="match status" value="1"/>
</dbReference>
<dbReference type="PROSITE" id="PS50076">
    <property type="entry name" value="DNAJ_2"/>
    <property type="match status" value="1"/>
</dbReference>
<dbReference type="EMBL" id="BDQK01000009">
    <property type="protein sequence ID" value="GBF80559.1"/>
    <property type="molecule type" value="Genomic_DNA"/>
</dbReference>
<reference evidence="4" key="1">
    <citation type="submission" date="2017-05" db="EMBL/GenBank/DDBJ databases">
        <title>Physiological properties and genetic analysis related to exopolysaccharide production of fresh-water unicellular cyanobacterium Aphanothece sacrum, Suizenji Nori, that has been cultured as a food source in Japan.</title>
        <authorList>
            <person name="Kanesaki Y."/>
            <person name="Yoshikawa S."/>
            <person name="Ohki K."/>
        </authorList>
    </citation>
    <scope>NUCLEOTIDE SEQUENCE [LARGE SCALE GENOMIC DNA]</scope>
    <source>
        <strain evidence="4">FPU1</strain>
    </source>
</reference>
<evidence type="ECO:0000313" key="4">
    <source>
        <dbReference type="Proteomes" id="UP000287247"/>
    </source>
</evidence>
<organism evidence="3 4">
    <name type="scientific">Aphanothece sacrum FPU1</name>
    <dbReference type="NCBI Taxonomy" id="1920663"/>
    <lineage>
        <taxon>Bacteria</taxon>
        <taxon>Bacillati</taxon>
        <taxon>Cyanobacteriota</taxon>
        <taxon>Cyanophyceae</taxon>
        <taxon>Oscillatoriophycideae</taxon>
        <taxon>Chroococcales</taxon>
        <taxon>Aphanothecaceae</taxon>
        <taxon>Aphanothece</taxon>
    </lineage>
</organism>
<gene>
    <name evidence="3" type="ORF">AsFPU1_1962</name>
</gene>
<evidence type="ECO:0000259" key="2">
    <source>
        <dbReference type="PROSITE" id="PS50076"/>
    </source>
</evidence>
<accession>A0A401IH55</accession>